<keyword evidence="2" id="KW-0418">Kinase</keyword>
<sequence>MSLYYEPQNQPGTELVRHSSLYYDVSEELLEVNSKLSTLRGLSLARHASVIPPACVDPRMIVVDGPIGAGKSLFCRRLVEHAQDSGLKAVVIEEVVGLECFSAYGITLDEYYRDPHANAYRFQLAVTHALADQLLEYRFTDKYKDYDLVIFDRWLPSTSAFVLFQVQEGHITGRQAMYLHYLIDVYMSYAGILPATHVRFATDPLICAQRIVQRAAEEEHRQCEEDALGVVSKTNEFLLKHKGVYTPVFNLNHPADTEWSKAFSAGNQFSLVAAARVTRQYVVENTLFLGEDRRYFVQIGMRRINAFVFFNELCDWTAYGRFVNPFKRRMQMMALSFDEFQEVLARDEESSME</sequence>
<protein>
    <submittedName>
        <fullName evidence="2">Deoxynucleoside kinase</fullName>
    </submittedName>
</protein>
<name>A0A644FAT6_GIAIC</name>
<gene>
    <name evidence="2" type="ORF">GL50803_0032674</name>
</gene>
<dbReference type="InterPro" id="IPR050566">
    <property type="entry name" value="Deoxyribonucleoside_kinase"/>
</dbReference>
<dbReference type="SUPFAM" id="SSF52540">
    <property type="entry name" value="P-loop containing nucleoside triphosphate hydrolases"/>
    <property type="match status" value="1"/>
</dbReference>
<evidence type="ECO:0000259" key="1">
    <source>
        <dbReference type="Pfam" id="PF01712"/>
    </source>
</evidence>
<dbReference type="InterPro" id="IPR031314">
    <property type="entry name" value="DNK_dom"/>
</dbReference>
<dbReference type="Proteomes" id="UP000001548">
    <property type="component" value="Unassembled WGS sequence"/>
</dbReference>
<proteinExistence type="predicted"/>
<evidence type="ECO:0000313" key="2">
    <source>
        <dbReference type="EMBL" id="KAE8305708.1"/>
    </source>
</evidence>
<keyword evidence="2" id="KW-0808">Transferase</keyword>
<feature type="domain" description="Deoxynucleoside kinase" evidence="1">
    <location>
        <begin position="61"/>
        <end position="239"/>
    </location>
</feature>
<dbReference type="PANTHER" id="PTHR10513:SF35">
    <property type="entry name" value="DEOXYADENOSINE KINASE"/>
    <property type="match status" value="1"/>
</dbReference>
<dbReference type="InParanoid" id="A0A644FAT6"/>
<organism evidence="2 3">
    <name type="scientific">Giardia intestinalis (strain ATCC 50803 / WB clone C6)</name>
    <name type="common">Giardia lamblia</name>
    <dbReference type="NCBI Taxonomy" id="184922"/>
    <lineage>
        <taxon>Eukaryota</taxon>
        <taxon>Metamonada</taxon>
        <taxon>Diplomonadida</taxon>
        <taxon>Hexamitidae</taxon>
        <taxon>Giardiinae</taxon>
        <taxon>Giardia</taxon>
    </lineage>
</organism>
<dbReference type="PANTHER" id="PTHR10513">
    <property type="entry name" value="DEOXYNUCLEOSIDE KINASE"/>
    <property type="match status" value="1"/>
</dbReference>
<dbReference type="AlphaFoldDB" id="A0A644FAT6"/>
<dbReference type="InterPro" id="IPR027417">
    <property type="entry name" value="P-loop_NTPase"/>
</dbReference>
<comment type="caution">
    <text evidence="2">The sequence shown here is derived from an EMBL/GenBank/DDBJ whole genome shotgun (WGS) entry which is preliminary data.</text>
</comment>
<dbReference type="GO" id="GO:0019136">
    <property type="term" value="F:deoxynucleoside kinase activity"/>
    <property type="evidence" value="ECO:0000318"/>
    <property type="project" value="GO_Central"/>
</dbReference>
<keyword evidence="3" id="KW-1185">Reference proteome</keyword>
<reference evidence="2 3" key="1">
    <citation type="journal article" date="2007" name="Science">
        <title>Genomic minimalism in the early diverging intestinal parasite Giardia lamblia.</title>
        <authorList>
            <person name="Morrison H.G."/>
            <person name="McArthur A.G."/>
            <person name="Gillin F.D."/>
            <person name="Aley S.B."/>
            <person name="Adam R.D."/>
            <person name="Olsen G.J."/>
            <person name="Best A.A."/>
            <person name="Cande W.Z."/>
            <person name="Chen F."/>
            <person name="Cipriano M.J."/>
            <person name="Davids B.J."/>
            <person name="Dawson S.C."/>
            <person name="Elmendorf H.G."/>
            <person name="Hehl A.B."/>
            <person name="Holder M.E."/>
            <person name="Huse S.M."/>
            <person name="Kim U.U."/>
            <person name="Lasek-Nesselquist E."/>
            <person name="Manning G."/>
            <person name="Nigam A."/>
            <person name="Nixon J.E."/>
            <person name="Palm D."/>
            <person name="Passamaneck N.E."/>
            <person name="Prabhu A."/>
            <person name="Reich C.I."/>
            <person name="Reiner D.S."/>
            <person name="Samuelson J."/>
            <person name="Svard S.G."/>
            <person name="Sogin M.L."/>
        </authorList>
    </citation>
    <scope>NUCLEOTIDE SEQUENCE [LARGE SCALE GENOMIC DNA]</scope>
    <source>
        <strain evidence="2 3">WB C6</strain>
    </source>
</reference>
<dbReference type="EMBL" id="AACB03000001">
    <property type="protein sequence ID" value="KAE8305708.1"/>
    <property type="molecule type" value="Genomic_DNA"/>
</dbReference>
<dbReference type="GO" id="GO:0005737">
    <property type="term" value="C:cytoplasm"/>
    <property type="evidence" value="ECO:0000318"/>
    <property type="project" value="GO_Central"/>
</dbReference>
<dbReference type="Gene3D" id="3.40.50.300">
    <property type="entry name" value="P-loop containing nucleotide triphosphate hydrolases"/>
    <property type="match status" value="1"/>
</dbReference>
<dbReference type="Pfam" id="PF01712">
    <property type="entry name" value="dNK"/>
    <property type="match status" value="1"/>
</dbReference>
<accession>A0A644FAT6</accession>
<evidence type="ECO:0000313" key="3">
    <source>
        <dbReference type="Proteomes" id="UP000001548"/>
    </source>
</evidence>